<dbReference type="EMBL" id="GBRH01176111">
    <property type="protein sequence ID" value="JAE21785.1"/>
    <property type="molecule type" value="Transcribed_RNA"/>
</dbReference>
<proteinExistence type="predicted"/>
<keyword evidence="2" id="KW-1133">Transmembrane helix</keyword>
<evidence type="ECO:0000313" key="3">
    <source>
        <dbReference type="EMBL" id="JAE21785.1"/>
    </source>
</evidence>
<dbReference type="AlphaFoldDB" id="A0A0A9G9L1"/>
<sequence>MDAAAPAMLAAAVVILGVVASLPVLLRLRSASAGGKETTRKAPASWFLRSTCHRADAQLAPALGSRVRPGVAAVPFRLSDGLPRRPLGQHVHLRQRRGDRQDPRVPRPDGPHEVADVRRHEHRHLLRGRDAVRRELATEFQQLVRGIWAVPVKLPSTTYSRCSA</sequence>
<evidence type="ECO:0000256" key="2">
    <source>
        <dbReference type="SAM" id="Phobius"/>
    </source>
</evidence>
<keyword evidence="2" id="KW-0472">Membrane</keyword>
<protein>
    <submittedName>
        <fullName evidence="3">Uncharacterized protein</fullName>
    </submittedName>
</protein>
<evidence type="ECO:0000256" key="1">
    <source>
        <dbReference type="SAM" id="MobiDB-lite"/>
    </source>
</evidence>
<feature type="compositionally biased region" description="Basic and acidic residues" evidence="1">
    <location>
        <begin position="96"/>
        <end position="113"/>
    </location>
</feature>
<organism evidence="3">
    <name type="scientific">Arundo donax</name>
    <name type="common">Giant reed</name>
    <name type="synonym">Donax arundinaceus</name>
    <dbReference type="NCBI Taxonomy" id="35708"/>
    <lineage>
        <taxon>Eukaryota</taxon>
        <taxon>Viridiplantae</taxon>
        <taxon>Streptophyta</taxon>
        <taxon>Embryophyta</taxon>
        <taxon>Tracheophyta</taxon>
        <taxon>Spermatophyta</taxon>
        <taxon>Magnoliopsida</taxon>
        <taxon>Liliopsida</taxon>
        <taxon>Poales</taxon>
        <taxon>Poaceae</taxon>
        <taxon>PACMAD clade</taxon>
        <taxon>Arundinoideae</taxon>
        <taxon>Arundineae</taxon>
        <taxon>Arundo</taxon>
    </lineage>
</organism>
<feature type="transmembrane region" description="Helical" evidence="2">
    <location>
        <begin position="6"/>
        <end position="26"/>
    </location>
</feature>
<reference evidence="3" key="2">
    <citation type="journal article" date="2015" name="Data Brief">
        <title>Shoot transcriptome of the giant reed, Arundo donax.</title>
        <authorList>
            <person name="Barrero R.A."/>
            <person name="Guerrero F.D."/>
            <person name="Moolhuijzen P."/>
            <person name="Goolsby J.A."/>
            <person name="Tidwell J."/>
            <person name="Bellgard S.E."/>
            <person name="Bellgard M.I."/>
        </authorList>
    </citation>
    <scope>NUCLEOTIDE SEQUENCE</scope>
    <source>
        <tissue evidence="3">Shoot tissue taken approximately 20 cm above the soil surface</tissue>
    </source>
</reference>
<reference evidence="3" key="1">
    <citation type="submission" date="2014-09" db="EMBL/GenBank/DDBJ databases">
        <authorList>
            <person name="Magalhaes I.L.F."/>
            <person name="Oliveira U."/>
            <person name="Santos F.R."/>
            <person name="Vidigal T.H.D.A."/>
            <person name="Brescovit A.D."/>
            <person name="Santos A.J."/>
        </authorList>
    </citation>
    <scope>NUCLEOTIDE SEQUENCE</scope>
    <source>
        <tissue evidence="3">Shoot tissue taken approximately 20 cm above the soil surface</tissue>
    </source>
</reference>
<accession>A0A0A9G9L1</accession>
<name>A0A0A9G9L1_ARUDO</name>
<keyword evidence="2" id="KW-0812">Transmembrane</keyword>
<feature type="region of interest" description="Disordered" evidence="1">
    <location>
        <begin position="83"/>
        <end position="113"/>
    </location>
</feature>